<evidence type="ECO:0000256" key="5">
    <source>
        <dbReference type="ARBA" id="ARBA00022692"/>
    </source>
</evidence>
<protein>
    <recommendedName>
        <fullName evidence="2">histidine kinase</fullName>
        <ecNumber evidence="2">2.7.13.3</ecNumber>
    </recommendedName>
</protein>
<dbReference type="OrthoDB" id="9815202at2"/>
<keyword evidence="5 8" id="KW-0812">Transmembrane</keyword>
<dbReference type="GO" id="GO:0005886">
    <property type="term" value="C:plasma membrane"/>
    <property type="evidence" value="ECO:0007669"/>
    <property type="project" value="TreeGrafter"/>
</dbReference>
<dbReference type="Pfam" id="PF02518">
    <property type="entry name" value="HATPase_c"/>
    <property type="match status" value="1"/>
</dbReference>
<dbReference type="Gene3D" id="1.10.287.130">
    <property type="match status" value="1"/>
</dbReference>
<dbReference type="GO" id="GO:0000155">
    <property type="term" value="F:phosphorelay sensor kinase activity"/>
    <property type="evidence" value="ECO:0007669"/>
    <property type="project" value="InterPro"/>
</dbReference>
<dbReference type="SUPFAM" id="SSF47384">
    <property type="entry name" value="Homodimeric domain of signal transducing histidine kinase"/>
    <property type="match status" value="1"/>
</dbReference>
<dbReference type="EMBL" id="BMIP01000001">
    <property type="protein sequence ID" value="GGD59409.1"/>
    <property type="molecule type" value="Genomic_DNA"/>
</dbReference>
<evidence type="ECO:0000256" key="6">
    <source>
        <dbReference type="ARBA" id="ARBA00022777"/>
    </source>
</evidence>
<reference evidence="10" key="2">
    <citation type="submission" date="2020-09" db="EMBL/GenBank/DDBJ databases">
        <authorList>
            <person name="Sun Q."/>
            <person name="Zhou Y."/>
        </authorList>
    </citation>
    <scope>NUCLEOTIDE SEQUENCE</scope>
    <source>
        <strain evidence="10">CGMCC 1.15360</strain>
    </source>
</reference>
<dbReference type="SUPFAM" id="SSF55874">
    <property type="entry name" value="ATPase domain of HSP90 chaperone/DNA topoisomerase II/histidine kinase"/>
    <property type="match status" value="1"/>
</dbReference>
<accession>A0A916YT52</accession>
<gene>
    <name evidence="10" type="ORF">GCM10010990_05970</name>
</gene>
<dbReference type="PANTHER" id="PTHR45436">
    <property type="entry name" value="SENSOR HISTIDINE KINASE YKOH"/>
    <property type="match status" value="1"/>
</dbReference>
<dbReference type="InterPro" id="IPR003661">
    <property type="entry name" value="HisK_dim/P_dom"/>
</dbReference>
<reference evidence="10" key="1">
    <citation type="journal article" date="2014" name="Int. J. Syst. Evol. Microbiol.">
        <title>Complete genome sequence of Corynebacterium casei LMG S-19264T (=DSM 44701T), isolated from a smear-ripened cheese.</title>
        <authorList>
            <consortium name="US DOE Joint Genome Institute (JGI-PGF)"/>
            <person name="Walter F."/>
            <person name="Albersmeier A."/>
            <person name="Kalinowski J."/>
            <person name="Ruckert C."/>
        </authorList>
    </citation>
    <scope>NUCLEOTIDE SEQUENCE</scope>
    <source>
        <strain evidence="10">CGMCC 1.15360</strain>
    </source>
</reference>
<dbReference type="InterPro" id="IPR036890">
    <property type="entry name" value="HATPase_C_sf"/>
</dbReference>
<proteinExistence type="predicted"/>
<dbReference type="InterPro" id="IPR050428">
    <property type="entry name" value="TCS_sensor_his_kinase"/>
</dbReference>
<dbReference type="CDD" id="cd00082">
    <property type="entry name" value="HisKA"/>
    <property type="match status" value="1"/>
</dbReference>
<dbReference type="InterPro" id="IPR005467">
    <property type="entry name" value="His_kinase_dom"/>
</dbReference>
<keyword evidence="6 10" id="KW-0418">Kinase</keyword>
<dbReference type="RefSeq" id="WP_082922273.1">
    <property type="nucleotide sequence ID" value="NZ_BMIP01000001.1"/>
</dbReference>
<evidence type="ECO:0000259" key="9">
    <source>
        <dbReference type="PROSITE" id="PS50109"/>
    </source>
</evidence>
<sequence>MAQMERTGLFDSIFTRLVAWAIAISIAVVLILGWIVTAKFQQISDDTVRWAIHNEMDRLSDVLEERGRDELVVYIEDAASIRAPTGSATHYLLLDEDGNRLAGDLAAIPAIPEDEIGGDIVLPGRVPAYAWRLELEPGLMLVVARETSTQLLQVNQIGLAFVGGGLFVVLAVGVTGYITARRLAKRVRLINAAFRHPEPKRLAALGTGHAERDEIGEVTRHSSAALTRLDRLMRAQRDTTDQIAHEMRTPLMHLDNRLIKAIQAQETAKTPDPETTERLIDARAEIRRVVATLESLLDIAHSEADVGNPRGLEQVDLTALATRIADLYGASAEETGHNFLLEAEEGVTMLGDEIQLSRLITNLLDNAFKYVPAGGTVRLIVRHGPRIIVADDGPGIPEEFRETIFRRFGRGAEHGNHDSRGAGLGLALARAIAIRHDMELRLAPSTMGARFEMRPAPEAV</sequence>
<dbReference type="InterPro" id="IPR036097">
    <property type="entry name" value="HisK_dim/P_sf"/>
</dbReference>
<dbReference type="PANTHER" id="PTHR45436:SF8">
    <property type="entry name" value="HISTIDINE KINASE"/>
    <property type="match status" value="1"/>
</dbReference>
<dbReference type="InterPro" id="IPR003594">
    <property type="entry name" value="HATPase_dom"/>
</dbReference>
<keyword evidence="7 8" id="KW-1133">Transmembrane helix</keyword>
<keyword evidence="11" id="KW-1185">Reference proteome</keyword>
<dbReference type="Proteomes" id="UP000612349">
    <property type="component" value="Unassembled WGS sequence"/>
</dbReference>
<feature type="domain" description="Histidine kinase" evidence="9">
    <location>
        <begin position="242"/>
        <end position="459"/>
    </location>
</feature>
<keyword evidence="3" id="KW-0597">Phosphoprotein</keyword>
<comment type="caution">
    <text evidence="10">The sequence shown here is derived from an EMBL/GenBank/DDBJ whole genome shotgun (WGS) entry which is preliminary data.</text>
</comment>
<evidence type="ECO:0000256" key="2">
    <source>
        <dbReference type="ARBA" id="ARBA00012438"/>
    </source>
</evidence>
<evidence type="ECO:0000256" key="8">
    <source>
        <dbReference type="SAM" id="Phobius"/>
    </source>
</evidence>
<organism evidence="10 11">
    <name type="scientific">Croceicoccus mobilis</name>
    <dbReference type="NCBI Taxonomy" id="1703339"/>
    <lineage>
        <taxon>Bacteria</taxon>
        <taxon>Pseudomonadati</taxon>
        <taxon>Pseudomonadota</taxon>
        <taxon>Alphaproteobacteria</taxon>
        <taxon>Sphingomonadales</taxon>
        <taxon>Erythrobacteraceae</taxon>
        <taxon>Croceicoccus</taxon>
    </lineage>
</organism>
<evidence type="ECO:0000313" key="11">
    <source>
        <dbReference type="Proteomes" id="UP000612349"/>
    </source>
</evidence>
<evidence type="ECO:0000256" key="7">
    <source>
        <dbReference type="ARBA" id="ARBA00022989"/>
    </source>
</evidence>
<evidence type="ECO:0000256" key="3">
    <source>
        <dbReference type="ARBA" id="ARBA00022553"/>
    </source>
</evidence>
<dbReference type="Gene3D" id="3.30.565.10">
    <property type="entry name" value="Histidine kinase-like ATPase, C-terminal domain"/>
    <property type="match status" value="1"/>
</dbReference>
<dbReference type="CDD" id="cd00075">
    <property type="entry name" value="HATPase"/>
    <property type="match status" value="1"/>
</dbReference>
<keyword evidence="8" id="KW-0472">Membrane</keyword>
<evidence type="ECO:0000256" key="4">
    <source>
        <dbReference type="ARBA" id="ARBA00022679"/>
    </source>
</evidence>
<comment type="catalytic activity">
    <reaction evidence="1">
        <text>ATP + protein L-histidine = ADP + protein N-phospho-L-histidine.</text>
        <dbReference type="EC" id="2.7.13.3"/>
    </reaction>
</comment>
<name>A0A916YT52_9SPHN</name>
<evidence type="ECO:0000256" key="1">
    <source>
        <dbReference type="ARBA" id="ARBA00000085"/>
    </source>
</evidence>
<feature type="transmembrane region" description="Helical" evidence="8">
    <location>
        <begin position="12"/>
        <end position="36"/>
    </location>
</feature>
<evidence type="ECO:0000313" key="10">
    <source>
        <dbReference type="EMBL" id="GGD59409.1"/>
    </source>
</evidence>
<dbReference type="AlphaFoldDB" id="A0A916YT52"/>
<feature type="transmembrane region" description="Helical" evidence="8">
    <location>
        <begin position="157"/>
        <end position="180"/>
    </location>
</feature>
<dbReference type="EC" id="2.7.13.3" evidence="2"/>
<dbReference type="SMART" id="SM00387">
    <property type="entry name" value="HATPase_c"/>
    <property type="match status" value="1"/>
</dbReference>
<dbReference type="PROSITE" id="PS50109">
    <property type="entry name" value="HIS_KIN"/>
    <property type="match status" value="1"/>
</dbReference>
<keyword evidence="4" id="KW-0808">Transferase</keyword>